<evidence type="ECO:0000313" key="5">
    <source>
        <dbReference type="EMBL" id="EJW05322.1"/>
    </source>
</evidence>
<evidence type="ECO:0000256" key="2">
    <source>
        <dbReference type="ARBA" id="ARBA00022980"/>
    </source>
</evidence>
<dbReference type="GO" id="GO:0003735">
    <property type="term" value="F:structural constituent of ribosome"/>
    <property type="evidence" value="ECO:0007669"/>
    <property type="project" value="TreeGrafter"/>
</dbReference>
<dbReference type="VEuPathDB" id="MicrosporidiaDB:EDEG_00625"/>
<dbReference type="InterPro" id="IPR036919">
    <property type="entry name" value="Ribo_uL30_ferredoxin-like_sf"/>
</dbReference>
<dbReference type="SUPFAM" id="SSF55129">
    <property type="entry name" value="Ribosomal protein L30p/L7e"/>
    <property type="match status" value="1"/>
</dbReference>
<evidence type="ECO:0000256" key="3">
    <source>
        <dbReference type="ARBA" id="ARBA00023274"/>
    </source>
</evidence>
<organism evidence="5 6">
    <name type="scientific">Edhazardia aedis (strain USNM 41457)</name>
    <name type="common">Microsporidian parasite</name>
    <dbReference type="NCBI Taxonomy" id="1003232"/>
    <lineage>
        <taxon>Eukaryota</taxon>
        <taxon>Fungi</taxon>
        <taxon>Fungi incertae sedis</taxon>
        <taxon>Microsporidia</taxon>
        <taxon>Edhazardia</taxon>
    </lineage>
</organism>
<dbReference type="PANTHER" id="PTHR11524:SF16">
    <property type="entry name" value="LARGE RIBOSOMAL SUBUNIT PROTEIN UL30"/>
    <property type="match status" value="1"/>
</dbReference>
<protein>
    <submittedName>
        <fullName evidence="5">60S ribosomal protein L7</fullName>
    </submittedName>
</protein>
<proteinExistence type="inferred from homology"/>
<dbReference type="PANTHER" id="PTHR11524">
    <property type="entry name" value="60S RIBOSOMAL PROTEIN L7"/>
    <property type="match status" value="1"/>
</dbReference>
<accession>J9DVK6</accession>
<keyword evidence="6" id="KW-1185">Reference proteome</keyword>
<feature type="domain" description="Large ribosomal subunit protein uL30-like ferredoxin-like fold" evidence="4">
    <location>
        <begin position="82"/>
        <end position="131"/>
    </location>
</feature>
<dbReference type="OrthoDB" id="28644at2759"/>
<evidence type="ECO:0000256" key="1">
    <source>
        <dbReference type="ARBA" id="ARBA00007594"/>
    </source>
</evidence>
<dbReference type="EMBL" id="AFBI03000007">
    <property type="protein sequence ID" value="EJW05322.1"/>
    <property type="molecule type" value="Genomic_DNA"/>
</dbReference>
<dbReference type="HOGENOM" id="CLU_055156_0_0_1"/>
<dbReference type="Gene3D" id="3.30.1390.20">
    <property type="entry name" value="Ribosomal protein L30, ferredoxin-like fold domain"/>
    <property type="match status" value="1"/>
</dbReference>
<dbReference type="GO" id="GO:0022625">
    <property type="term" value="C:cytosolic large ribosomal subunit"/>
    <property type="evidence" value="ECO:0007669"/>
    <property type="project" value="TreeGrafter"/>
</dbReference>
<dbReference type="FunFam" id="3.30.1390.20:FF:000004">
    <property type="entry name" value="60S ribosomal protein L7"/>
    <property type="match status" value="1"/>
</dbReference>
<gene>
    <name evidence="5" type="ORF">EDEG_00625</name>
</gene>
<dbReference type="InParanoid" id="J9DVK6"/>
<comment type="caution">
    <text evidence="5">The sequence shown here is derived from an EMBL/GenBank/DDBJ whole genome shotgun (WGS) entry which is preliminary data.</text>
</comment>
<name>J9DVK6_EDHAE</name>
<dbReference type="InterPro" id="IPR039699">
    <property type="entry name" value="Ribosomal_uL30"/>
</dbReference>
<sequence>MNIEVPYTYELEQEYKKECVELLEKKKQEYADRKQKNKERAKIQTLKRIKQYKEHESNIQNLKDLASKNNEIYVDKEPEFFLVIRIRGMNRVPPKQRKALDLLRLRKPNTACLMPNNHSVRQQLQVVRNYVAYGFINIHTLRQLIYKRGMTTERKVNASNVLIKKIINISNENIEDYFNGELVCVEDLVYHLYFGINFSKVNKFLNAFKLNCPKGGFQGKKARDVVEGGCCGNWYDKLDTLVRKMID</sequence>
<evidence type="ECO:0000313" key="6">
    <source>
        <dbReference type="Proteomes" id="UP000003163"/>
    </source>
</evidence>
<dbReference type="GO" id="GO:0000463">
    <property type="term" value="P:maturation of LSU-rRNA from tricistronic rRNA transcript (SSU-rRNA, 5.8S rRNA, LSU-rRNA)"/>
    <property type="evidence" value="ECO:0007669"/>
    <property type="project" value="TreeGrafter"/>
</dbReference>
<keyword evidence="3" id="KW-0687">Ribonucleoprotein</keyword>
<keyword evidence="2 5" id="KW-0689">Ribosomal protein</keyword>
<comment type="similarity">
    <text evidence="1">Belongs to the universal ribosomal protein uL30 family.</text>
</comment>
<dbReference type="GO" id="GO:0003723">
    <property type="term" value="F:RNA binding"/>
    <property type="evidence" value="ECO:0007669"/>
    <property type="project" value="TreeGrafter"/>
</dbReference>
<dbReference type="FunCoup" id="J9DVK6">
    <property type="interactions" value="191"/>
</dbReference>
<dbReference type="Pfam" id="PF00327">
    <property type="entry name" value="Ribosomal_L30"/>
    <property type="match status" value="1"/>
</dbReference>
<dbReference type="Gene3D" id="1.10.15.30">
    <property type="match status" value="1"/>
</dbReference>
<dbReference type="OMA" id="SYYVDAQ"/>
<dbReference type="Proteomes" id="UP000003163">
    <property type="component" value="Unassembled WGS sequence"/>
</dbReference>
<dbReference type="InterPro" id="IPR016082">
    <property type="entry name" value="Ribosomal_uL30_ferredoxin-like"/>
</dbReference>
<reference evidence="6" key="2">
    <citation type="submission" date="2015-07" db="EMBL/GenBank/DDBJ databases">
        <title>Contrasting host-pathogen interactions and genome evolution in two generalist and specialist microsporidian pathogens of mosquitoes.</title>
        <authorList>
            <consortium name="The Broad Institute Genomics Platform"/>
            <consortium name="The Broad Institute Genome Sequencing Center for Infectious Disease"/>
            <person name="Cuomo C.A."/>
            <person name="Sanscrainte N.D."/>
            <person name="Goldberg J.M."/>
            <person name="Heiman D."/>
            <person name="Young S."/>
            <person name="Zeng Q."/>
            <person name="Becnel J.J."/>
            <person name="Birren B.W."/>
        </authorList>
    </citation>
    <scope>NUCLEOTIDE SEQUENCE [LARGE SCALE GENOMIC DNA]</scope>
    <source>
        <strain evidence="6">USNM 41457</strain>
    </source>
</reference>
<evidence type="ECO:0000259" key="4">
    <source>
        <dbReference type="Pfam" id="PF00327"/>
    </source>
</evidence>
<reference evidence="5 6" key="1">
    <citation type="submission" date="2011-08" db="EMBL/GenBank/DDBJ databases">
        <authorList>
            <person name="Liu Z.J."/>
            <person name="Shi F.L."/>
            <person name="Lu J.Q."/>
            <person name="Li M."/>
            <person name="Wang Z.L."/>
        </authorList>
    </citation>
    <scope>NUCLEOTIDE SEQUENCE [LARGE SCALE GENOMIC DNA]</scope>
    <source>
        <strain evidence="5 6">USNM 41457</strain>
    </source>
</reference>
<dbReference type="InterPro" id="IPR035808">
    <property type="entry name" value="Ribosomal_uL30_euk_arc"/>
</dbReference>
<dbReference type="AlphaFoldDB" id="J9DVK6"/>
<dbReference type="CDD" id="cd01657">
    <property type="entry name" value="Ribosomal_L7_archeal_euk"/>
    <property type="match status" value="1"/>
</dbReference>
<dbReference type="STRING" id="1003232.J9DVK6"/>